<keyword evidence="4" id="KW-1185">Reference proteome</keyword>
<protein>
    <submittedName>
        <fullName evidence="3">Aspartyl-tRNA(Asn)/glutamyl-tRNA(Gln) amidotransferase subunit A</fullName>
        <ecNumber evidence="3">6.3.5.6</ecNumber>
        <ecNumber evidence="3">6.3.5.7</ecNumber>
    </submittedName>
</protein>
<keyword evidence="3" id="KW-0436">Ligase</keyword>
<dbReference type="SUPFAM" id="SSF75304">
    <property type="entry name" value="Amidase signature (AS) enzymes"/>
    <property type="match status" value="1"/>
</dbReference>
<dbReference type="Proteomes" id="UP000521922">
    <property type="component" value="Unassembled WGS sequence"/>
</dbReference>
<name>A0A7Y9J2X2_9ACTN</name>
<dbReference type="InterPro" id="IPR036928">
    <property type="entry name" value="AS_sf"/>
</dbReference>
<gene>
    <name evidence="3" type="ORF">BJ968_004267</name>
</gene>
<dbReference type="RefSeq" id="WP_179755316.1">
    <property type="nucleotide sequence ID" value="NZ_BAAAGN010000013.1"/>
</dbReference>
<comment type="caution">
    <text evidence="3">The sequence shown here is derived from an EMBL/GenBank/DDBJ whole genome shotgun (WGS) entry which is preliminary data.</text>
</comment>
<evidence type="ECO:0000313" key="4">
    <source>
        <dbReference type="Proteomes" id="UP000521922"/>
    </source>
</evidence>
<feature type="region of interest" description="Disordered" evidence="1">
    <location>
        <begin position="72"/>
        <end position="93"/>
    </location>
</feature>
<dbReference type="Pfam" id="PF01425">
    <property type="entry name" value="Amidase"/>
    <property type="match status" value="1"/>
</dbReference>
<evidence type="ECO:0000256" key="1">
    <source>
        <dbReference type="SAM" id="MobiDB-lite"/>
    </source>
</evidence>
<keyword evidence="3" id="KW-0808">Transferase</keyword>
<feature type="domain" description="Amidase" evidence="2">
    <location>
        <begin position="138"/>
        <end position="542"/>
    </location>
</feature>
<reference evidence="3 4" key="1">
    <citation type="submission" date="2020-07" db="EMBL/GenBank/DDBJ databases">
        <title>Sequencing the genomes of 1000 actinobacteria strains.</title>
        <authorList>
            <person name="Klenk H.-P."/>
        </authorList>
    </citation>
    <scope>NUCLEOTIDE SEQUENCE [LARGE SCALE GENOMIC DNA]</scope>
    <source>
        <strain evidence="3 4">DSM 7487</strain>
    </source>
</reference>
<dbReference type="AlphaFoldDB" id="A0A7Y9J2X2"/>
<dbReference type="EC" id="6.3.5.7" evidence="3"/>
<feature type="region of interest" description="Disordered" evidence="1">
    <location>
        <begin position="1"/>
        <end position="22"/>
    </location>
</feature>
<accession>A0A7Y9J2X2</accession>
<organism evidence="3 4">
    <name type="scientific">Kineococcus aurantiacus</name>
    <dbReference type="NCBI Taxonomy" id="37633"/>
    <lineage>
        <taxon>Bacteria</taxon>
        <taxon>Bacillati</taxon>
        <taxon>Actinomycetota</taxon>
        <taxon>Actinomycetes</taxon>
        <taxon>Kineosporiales</taxon>
        <taxon>Kineosporiaceae</taxon>
        <taxon>Kineococcus</taxon>
    </lineage>
</organism>
<sequence length="567" mass="56977">MSATTTRDGTEETTERTTGGTAGVVADLARAALADTEVQDLLAAARTRVHPASPSAEGPEPAAAEAFLRRAARAHRAPGASPAGAPARLPLPGPDASGAPGVLDLLAAYADGSLDPLAVHDAVVAATGPVGPAPTAFTAAVTGSRAAAAESARRWATGTARPLEGVPFAVKEIVDVAGTAVTCGSLHTGERVAAADATAVARLRAAGAVPVAMTATTEFACGLPTGRRFPAVQNPWEAGRWTGGSSTGSAAAVAARVVPLALGTDTGGSVRVPASVCGLTGLKPTRGLVPRTGVATLSWTLDHVGPLARSAADLAAVLHVLAGPDGTDPAAAEDVPACSPADVAAHAHLRGRRLGRVRGWFEQRCDPAVVAAVDAAVDVLRSAGAEVVDVDLPGAGEAYADALVVLSCELLATQEAALPQLDLFDAGTRKRLARGAAASAADYLRALRARPLAQRQVQAAMDAAGVDALLTPGVGATAPRLEDLSVEVDGRRLPLQEVLPRNTSPFNLTGSPALVLPAGRGRDGLPVAVQLVGRPFDDAVLLGLGVAFQRLTDHHLAAPPTAAPAAR</sequence>
<feature type="compositionally biased region" description="Low complexity" evidence="1">
    <location>
        <begin position="77"/>
        <end position="93"/>
    </location>
</feature>
<dbReference type="GO" id="GO:0050566">
    <property type="term" value="F:asparaginyl-tRNA synthase (glutamine-hydrolyzing) activity"/>
    <property type="evidence" value="ECO:0007669"/>
    <property type="project" value="UniProtKB-EC"/>
</dbReference>
<dbReference type="EC" id="6.3.5.6" evidence="3"/>
<proteinExistence type="predicted"/>
<dbReference type="InterPro" id="IPR023631">
    <property type="entry name" value="Amidase_dom"/>
</dbReference>
<dbReference type="GO" id="GO:0050567">
    <property type="term" value="F:glutaminyl-tRNA synthase (glutamine-hydrolyzing) activity"/>
    <property type="evidence" value="ECO:0007669"/>
    <property type="project" value="UniProtKB-EC"/>
</dbReference>
<dbReference type="InterPro" id="IPR000120">
    <property type="entry name" value="Amidase"/>
</dbReference>
<evidence type="ECO:0000259" key="2">
    <source>
        <dbReference type="Pfam" id="PF01425"/>
    </source>
</evidence>
<dbReference type="Gene3D" id="3.90.1300.10">
    <property type="entry name" value="Amidase signature (AS) domain"/>
    <property type="match status" value="1"/>
</dbReference>
<evidence type="ECO:0000313" key="3">
    <source>
        <dbReference type="EMBL" id="NYD24727.1"/>
    </source>
</evidence>
<dbReference type="EMBL" id="JACCBB010000001">
    <property type="protein sequence ID" value="NYD24727.1"/>
    <property type="molecule type" value="Genomic_DNA"/>
</dbReference>
<dbReference type="PANTHER" id="PTHR11895">
    <property type="entry name" value="TRANSAMIDASE"/>
    <property type="match status" value="1"/>
</dbReference>
<dbReference type="PANTHER" id="PTHR11895:SF176">
    <property type="entry name" value="AMIDASE AMID-RELATED"/>
    <property type="match status" value="1"/>
</dbReference>
<dbReference type="GO" id="GO:0016740">
    <property type="term" value="F:transferase activity"/>
    <property type="evidence" value="ECO:0007669"/>
    <property type="project" value="UniProtKB-KW"/>
</dbReference>